<dbReference type="Proteomes" id="UP000294881">
    <property type="component" value="Unassembled WGS sequence"/>
</dbReference>
<dbReference type="InterPro" id="IPR037523">
    <property type="entry name" value="VOC_core"/>
</dbReference>
<evidence type="ECO:0000313" key="2">
    <source>
        <dbReference type="EMBL" id="TCO10368.1"/>
    </source>
</evidence>
<dbReference type="RefSeq" id="WP_132009668.1">
    <property type="nucleotide sequence ID" value="NZ_JBHUNN010000002.1"/>
</dbReference>
<dbReference type="AlphaFoldDB" id="A0A4R2GN07"/>
<dbReference type="OrthoDB" id="9812656at2"/>
<gene>
    <name evidence="2" type="ORF">EV666_11472</name>
</gene>
<sequence length="158" mass="17223">MTAASHDPPPQIPPPLGQVLESALYVDDLGRAATFYEQVLGLRALVADGRFRAYAAGDRNVLLLFQRGATSETAHLPGGVIPPHGYLKTRPDDRIQQHIAFAVSPEGLEQWERALRARGVSIEGRTEWPKGGHSIYFRDPDGHLLELATPGLWPISGA</sequence>
<dbReference type="GO" id="GO:0016829">
    <property type="term" value="F:lyase activity"/>
    <property type="evidence" value="ECO:0007669"/>
    <property type="project" value="UniProtKB-KW"/>
</dbReference>
<evidence type="ECO:0000259" key="1">
    <source>
        <dbReference type="PROSITE" id="PS51819"/>
    </source>
</evidence>
<dbReference type="InterPro" id="IPR029068">
    <property type="entry name" value="Glyas_Bleomycin-R_OHBP_Dase"/>
</dbReference>
<keyword evidence="2" id="KW-0560">Oxidoreductase</keyword>
<proteinExistence type="predicted"/>
<dbReference type="PROSITE" id="PS51819">
    <property type="entry name" value="VOC"/>
    <property type="match status" value="1"/>
</dbReference>
<name>A0A4R2GN07_9HYPH</name>
<dbReference type="EMBL" id="SLWL01000014">
    <property type="protein sequence ID" value="TCO10368.1"/>
    <property type="molecule type" value="Genomic_DNA"/>
</dbReference>
<dbReference type="InterPro" id="IPR004360">
    <property type="entry name" value="Glyas_Fos-R_dOase_dom"/>
</dbReference>
<feature type="domain" description="VOC" evidence="1">
    <location>
        <begin position="15"/>
        <end position="150"/>
    </location>
</feature>
<dbReference type="PANTHER" id="PTHR21366">
    <property type="entry name" value="GLYOXALASE FAMILY PROTEIN"/>
    <property type="match status" value="1"/>
</dbReference>
<keyword evidence="2" id="KW-0223">Dioxygenase</keyword>
<keyword evidence="3" id="KW-1185">Reference proteome</keyword>
<reference evidence="2 3" key="1">
    <citation type="submission" date="2019-03" db="EMBL/GenBank/DDBJ databases">
        <title>Genomic Encyclopedia of Type Strains, Phase IV (KMG-IV): sequencing the most valuable type-strain genomes for metagenomic binning, comparative biology and taxonomic classification.</title>
        <authorList>
            <person name="Goeker M."/>
        </authorList>
    </citation>
    <scope>NUCLEOTIDE SEQUENCE [LARGE SCALE GENOMIC DNA]</scope>
    <source>
        <strain evidence="2 3">DSM 22958</strain>
    </source>
</reference>
<dbReference type="SUPFAM" id="SSF54593">
    <property type="entry name" value="Glyoxalase/Bleomycin resistance protein/Dihydroxybiphenyl dioxygenase"/>
    <property type="match status" value="1"/>
</dbReference>
<dbReference type="Gene3D" id="3.10.180.10">
    <property type="entry name" value="2,3-Dihydroxybiphenyl 1,2-Dioxygenase, domain 1"/>
    <property type="match status" value="1"/>
</dbReference>
<dbReference type="GO" id="GO:0051213">
    <property type="term" value="F:dioxygenase activity"/>
    <property type="evidence" value="ECO:0007669"/>
    <property type="project" value="UniProtKB-KW"/>
</dbReference>
<keyword evidence="2" id="KW-0456">Lyase</keyword>
<dbReference type="PANTHER" id="PTHR21366:SF22">
    <property type="entry name" value="VOC DOMAIN-CONTAINING PROTEIN"/>
    <property type="match status" value="1"/>
</dbReference>
<protein>
    <submittedName>
        <fullName evidence="2">Catechol 2,3-dioxygenase-like lactoylglutathione lyase family enzyme</fullName>
    </submittedName>
</protein>
<accession>A0A4R2GN07</accession>
<dbReference type="InterPro" id="IPR050383">
    <property type="entry name" value="GlyoxalaseI/FosfomycinResist"/>
</dbReference>
<evidence type="ECO:0000313" key="3">
    <source>
        <dbReference type="Proteomes" id="UP000294881"/>
    </source>
</evidence>
<organism evidence="2 3">
    <name type="scientific">Camelimonas lactis</name>
    <dbReference type="NCBI Taxonomy" id="659006"/>
    <lineage>
        <taxon>Bacteria</taxon>
        <taxon>Pseudomonadati</taxon>
        <taxon>Pseudomonadota</taxon>
        <taxon>Alphaproteobacteria</taxon>
        <taxon>Hyphomicrobiales</taxon>
        <taxon>Chelatococcaceae</taxon>
        <taxon>Camelimonas</taxon>
    </lineage>
</organism>
<comment type="caution">
    <text evidence="2">The sequence shown here is derived from an EMBL/GenBank/DDBJ whole genome shotgun (WGS) entry which is preliminary data.</text>
</comment>
<dbReference type="Pfam" id="PF00903">
    <property type="entry name" value="Glyoxalase"/>
    <property type="match status" value="1"/>
</dbReference>